<evidence type="ECO:0000256" key="3">
    <source>
        <dbReference type="ARBA" id="ARBA00022475"/>
    </source>
</evidence>
<evidence type="ECO:0000256" key="2">
    <source>
        <dbReference type="ARBA" id="ARBA00022448"/>
    </source>
</evidence>
<keyword evidence="2 9" id="KW-0813">Transport</keyword>
<keyword evidence="12" id="KW-1185">Reference proteome</keyword>
<evidence type="ECO:0000256" key="4">
    <source>
        <dbReference type="ARBA" id="ARBA00022519"/>
    </source>
</evidence>
<proteinExistence type="inferred from homology"/>
<feature type="domain" description="Tripartite ATP-independent periplasmic transporters DctQ component" evidence="10">
    <location>
        <begin position="50"/>
        <end position="172"/>
    </location>
</feature>
<gene>
    <name evidence="11" type="ORF">SAMN04488244_11533</name>
</gene>
<dbReference type="OrthoDB" id="2085311at2"/>
<dbReference type="PANTHER" id="PTHR35011:SF2">
    <property type="entry name" value="2,3-DIKETO-L-GULONATE TRAP TRANSPORTER SMALL PERMEASE PROTEIN YIAM"/>
    <property type="match status" value="1"/>
</dbReference>
<comment type="subunit">
    <text evidence="9">The complex comprises the extracytoplasmic solute receptor protein and the two transmembrane proteins.</text>
</comment>
<keyword evidence="4 9" id="KW-0997">Cell inner membrane</keyword>
<evidence type="ECO:0000256" key="5">
    <source>
        <dbReference type="ARBA" id="ARBA00022692"/>
    </source>
</evidence>
<keyword evidence="3" id="KW-1003">Cell membrane</keyword>
<evidence type="ECO:0000313" key="11">
    <source>
        <dbReference type="EMBL" id="SEG46869.1"/>
    </source>
</evidence>
<comment type="function">
    <text evidence="9">Part of the tripartite ATP-independent periplasmic (TRAP) transport system.</text>
</comment>
<feature type="transmembrane region" description="Helical" evidence="9">
    <location>
        <begin position="144"/>
        <end position="168"/>
    </location>
</feature>
<comment type="similarity">
    <text evidence="8 9">Belongs to the TRAP transporter small permease family.</text>
</comment>
<protein>
    <recommendedName>
        <fullName evidence="9">TRAP transporter small permease protein</fullName>
    </recommendedName>
</protein>
<feature type="transmembrane region" description="Helical" evidence="9">
    <location>
        <begin position="113"/>
        <end position="132"/>
    </location>
</feature>
<evidence type="ECO:0000256" key="1">
    <source>
        <dbReference type="ARBA" id="ARBA00004429"/>
    </source>
</evidence>
<dbReference type="RefSeq" id="WP_160111371.1">
    <property type="nucleotide sequence ID" value="NZ_FNVG01000015.1"/>
</dbReference>
<keyword evidence="7 9" id="KW-0472">Membrane</keyword>
<dbReference type="InterPro" id="IPR055348">
    <property type="entry name" value="DctQ"/>
</dbReference>
<evidence type="ECO:0000256" key="8">
    <source>
        <dbReference type="ARBA" id="ARBA00038436"/>
    </source>
</evidence>
<dbReference type="AlphaFoldDB" id="A0A1H6ADL6"/>
<feature type="transmembrane region" description="Helical" evidence="9">
    <location>
        <begin position="74"/>
        <end position="93"/>
    </location>
</feature>
<dbReference type="InterPro" id="IPR007387">
    <property type="entry name" value="TRAP_DctQ"/>
</dbReference>
<accession>A0A1H6ADL6</accession>
<sequence length="190" mass="21516">MNGLKGKEMTQTDVVAASTESKRFGAFFQLFSSRLNRMVEVTCAVLVGVMVLVVWLGIVDRYLVGANITWTEEFARYVMIWAALLSVSCGARMREHIGFNMLVDKLPQRLRRLTVILVDLMSVVFFIYLLVYGLKMTMDGVHQYATIFGMTMVFPFAAVPVSAFFTVIQIISTSPLLMNFQEYLPVENNK</sequence>
<keyword evidence="6 9" id="KW-1133">Transmembrane helix</keyword>
<dbReference type="GO" id="GO:0015740">
    <property type="term" value="P:C4-dicarboxylate transport"/>
    <property type="evidence" value="ECO:0007669"/>
    <property type="project" value="TreeGrafter"/>
</dbReference>
<dbReference type="EMBL" id="FNVG01000015">
    <property type="protein sequence ID" value="SEG46869.1"/>
    <property type="molecule type" value="Genomic_DNA"/>
</dbReference>
<organism evidence="11 12">
    <name type="scientific">Vibrio hangzhouensis</name>
    <dbReference type="NCBI Taxonomy" id="462991"/>
    <lineage>
        <taxon>Bacteria</taxon>
        <taxon>Pseudomonadati</taxon>
        <taxon>Pseudomonadota</taxon>
        <taxon>Gammaproteobacteria</taxon>
        <taxon>Vibrionales</taxon>
        <taxon>Vibrionaceae</taxon>
        <taxon>Vibrio</taxon>
    </lineage>
</organism>
<evidence type="ECO:0000259" key="10">
    <source>
        <dbReference type="Pfam" id="PF04290"/>
    </source>
</evidence>
<keyword evidence="5 9" id="KW-0812">Transmembrane</keyword>
<name>A0A1H6ADL6_9VIBR</name>
<dbReference type="Proteomes" id="UP000236721">
    <property type="component" value="Unassembled WGS sequence"/>
</dbReference>
<comment type="subcellular location">
    <subcellularLocation>
        <location evidence="1 9">Cell inner membrane</location>
        <topology evidence="1 9">Multi-pass membrane protein</topology>
    </subcellularLocation>
</comment>
<reference evidence="12" key="1">
    <citation type="submission" date="2016-10" db="EMBL/GenBank/DDBJ databases">
        <authorList>
            <person name="Varghese N."/>
            <person name="Submissions S."/>
        </authorList>
    </citation>
    <scope>NUCLEOTIDE SEQUENCE [LARGE SCALE GENOMIC DNA]</scope>
    <source>
        <strain evidence="12">CGMCC 1.7062</strain>
    </source>
</reference>
<evidence type="ECO:0000313" key="12">
    <source>
        <dbReference type="Proteomes" id="UP000236721"/>
    </source>
</evidence>
<evidence type="ECO:0000256" key="6">
    <source>
        <dbReference type="ARBA" id="ARBA00022989"/>
    </source>
</evidence>
<dbReference type="PANTHER" id="PTHR35011">
    <property type="entry name" value="2,3-DIKETO-L-GULONATE TRAP TRANSPORTER SMALL PERMEASE PROTEIN YIAM"/>
    <property type="match status" value="1"/>
</dbReference>
<dbReference type="GO" id="GO:0022857">
    <property type="term" value="F:transmembrane transporter activity"/>
    <property type="evidence" value="ECO:0007669"/>
    <property type="project" value="UniProtKB-UniRule"/>
</dbReference>
<feature type="transmembrane region" description="Helical" evidence="9">
    <location>
        <begin position="38"/>
        <end position="58"/>
    </location>
</feature>
<dbReference type="Pfam" id="PF04290">
    <property type="entry name" value="DctQ"/>
    <property type="match status" value="1"/>
</dbReference>
<evidence type="ECO:0000256" key="9">
    <source>
        <dbReference type="RuleBase" id="RU369079"/>
    </source>
</evidence>
<evidence type="ECO:0000256" key="7">
    <source>
        <dbReference type="ARBA" id="ARBA00023136"/>
    </source>
</evidence>
<dbReference type="GO" id="GO:0005886">
    <property type="term" value="C:plasma membrane"/>
    <property type="evidence" value="ECO:0007669"/>
    <property type="project" value="UniProtKB-SubCell"/>
</dbReference>